<accession>A0ABR4NNM9</accession>
<sequence length="200" mass="23458">MLFKSTKVSTIADSVAARFMVPSTHRVTNKKRVARLVEGLKLDRYKVHYNIESLEQCLYTQKHVQVSVGTQHYGIMQLHEQGQNLLNLQWNLAMLRMFKRTEQDINGYDFNYIEKMANLKPDKLPTRDKMYKAFIKQNELSSVARVPLPKDKIRPKLQHNQDLRVLYGTIGYLSFVNKREIINRFISEGIITPIIQPIFY</sequence>
<keyword evidence="2" id="KW-1185">Reference proteome</keyword>
<organism evidence="1 2">
    <name type="scientific">Nakaseomyces bracarensis</name>
    <dbReference type="NCBI Taxonomy" id="273131"/>
    <lineage>
        <taxon>Eukaryota</taxon>
        <taxon>Fungi</taxon>
        <taxon>Dikarya</taxon>
        <taxon>Ascomycota</taxon>
        <taxon>Saccharomycotina</taxon>
        <taxon>Saccharomycetes</taxon>
        <taxon>Saccharomycetales</taxon>
        <taxon>Saccharomycetaceae</taxon>
        <taxon>Nakaseomyces</taxon>
    </lineage>
</organism>
<evidence type="ECO:0000313" key="2">
    <source>
        <dbReference type="Proteomes" id="UP001623330"/>
    </source>
</evidence>
<reference evidence="1 2" key="1">
    <citation type="submission" date="2024-05" db="EMBL/GenBank/DDBJ databases">
        <title>Long read based assembly of the Candida bracarensis genome reveals expanded adhesin content.</title>
        <authorList>
            <person name="Marcet-Houben M."/>
            <person name="Ksiezopolska E."/>
            <person name="Gabaldon T."/>
        </authorList>
    </citation>
    <scope>NUCLEOTIDE SEQUENCE [LARGE SCALE GENOMIC DNA]</scope>
    <source>
        <strain evidence="1 2">CBM6</strain>
    </source>
</reference>
<proteinExistence type="predicted"/>
<gene>
    <name evidence="1" type="ORF">RNJ44_01701</name>
</gene>
<dbReference type="Proteomes" id="UP001623330">
    <property type="component" value="Unassembled WGS sequence"/>
</dbReference>
<name>A0ABR4NNM9_9SACH</name>
<comment type="caution">
    <text evidence="1">The sequence shown here is derived from an EMBL/GenBank/DDBJ whole genome shotgun (WGS) entry which is preliminary data.</text>
</comment>
<protein>
    <submittedName>
        <fullName evidence="1">Uncharacterized protein</fullName>
    </submittedName>
</protein>
<dbReference type="EMBL" id="JBEVYD010000011">
    <property type="protein sequence ID" value="KAL3229565.1"/>
    <property type="molecule type" value="Genomic_DNA"/>
</dbReference>
<evidence type="ECO:0000313" key="1">
    <source>
        <dbReference type="EMBL" id="KAL3229565.1"/>
    </source>
</evidence>